<proteinExistence type="predicted"/>
<organism evidence="1 2">
    <name type="scientific">Portunus trituberculatus</name>
    <name type="common">Swimming crab</name>
    <name type="synonym">Neptunus trituberculatus</name>
    <dbReference type="NCBI Taxonomy" id="210409"/>
    <lineage>
        <taxon>Eukaryota</taxon>
        <taxon>Metazoa</taxon>
        <taxon>Ecdysozoa</taxon>
        <taxon>Arthropoda</taxon>
        <taxon>Crustacea</taxon>
        <taxon>Multicrustacea</taxon>
        <taxon>Malacostraca</taxon>
        <taxon>Eumalacostraca</taxon>
        <taxon>Eucarida</taxon>
        <taxon>Decapoda</taxon>
        <taxon>Pleocyemata</taxon>
        <taxon>Brachyura</taxon>
        <taxon>Eubrachyura</taxon>
        <taxon>Portunoidea</taxon>
        <taxon>Portunidae</taxon>
        <taxon>Portuninae</taxon>
        <taxon>Portunus</taxon>
    </lineage>
</organism>
<reference evidence="1 2" key="1">
    <citation type="submission" date="2019-05" db="EMBL/GenBank/DDBJ databases">
        <title>Another draft genome of Portunus trituberculatus and its Hox gene families provides insights of decapod evolution.</title>
        <authorList>
            <person name="Jeong J.-H."/>
            <person name="Song I."/>
            <person name="Kim S."/>
            <person name="Choi T."/>
            <person name="Kim D."/>
            <person name="Ryu S."/>
            <person name="Kim W."/>
        </authorList>
    </citation>
    <scope>NUCLEOTIDE SEQUENCE [LARGE SCALE GENOMIC DNA]</scope>
    <source>
        <tissue evidence="1">Muscle</tissue>
    </source>
</reference>
<gene>
    <name evidence="1" type="ORF">E2C01_066482</name>
</gene>
<protein>
    <submittedName>
        <fullName evidence="1">Uncharacterized protein</fullName>
    </submittedName>
</protein>
<comment type="caution">
    <text evidence="1">The sequence shown here is derived from an EMBL/GenBank/DDBJ whole genome shotgun (WGS) entry which is preliminary data.</text>
</comment>
<name>A0A5B7HR50_PORTR</name>
<accession>A0A5B7HR50</accession>
<dbReference type="AlphaFoldDB" id="A0A5B7HR50"/>
<dbReference type="Proteomes" id="UP000324222">
    <property type="component" value="Unassembled WGS sequence"/>
</dbReference>
<evidence type="ECO:0000313" key="2">
    <source>
        <dbReference type="Proteomes" id="UP000324222"/>
    </source>
</evidence>
<sequence>MRRKDFDSTLSIKTVEEYSMHGRIMPLYIVNCWRGEKSCRRRRRTPNFIEAVLIRNEMRGFQFRL</sequence>
<dbReference type="EMBL" id="VSRR010034294">
    <property type="protein sequence ID" value="MPC72185.1"/>
    <property type="molecule type" value="Genomic_DNA"/>
</dbReference>
<keyword evidence="2" id="KW-1185">Reference proteome</keyword>
<evidence type="ECO:0000313" key="1">
    <source>
        <dbReference type="EMBL" id="MPC72185.1"/>
    </source>
</evidence>